<feature type="compositionally biased region" description="Acidic residues" evidence="1">
    <location>
        <begin position="170"/>
        <end position="195"/>
    </location>
</feature>
<proteinExistence type="predicted"/>
<reference evidence="3 4" key="1">
    <citation type="submission" date="2024-04" db="EMBL/GenBank/DDBJ databases">
        <title>genome sequences of Mucor flavus KT1a and Helicostylum pulchrum KT1b strains isolated from the surface of a dry-aged beef.</title>
        <authorList>
            <person name="Toyotome T."/>
            <person name="Hosono M."/>
            <person name="Torimaru M."/>
            <person name="Fukuda K."/>
            <person name="Mikami N."/>
        </authorList>
    </citation>
    <scope>NUCLEOTIDE SEQUENCE [LARGE SCALE GENOMIC DNA]</scope>
    <source>
        <strain evidence="3 4">KT1a</strain>
    </source>
</reference>
<feature type="compositionally biased region" description="Basic and acidic residues" evidence="1">
    <location>
        <begin position="19"/>
        <end position="30"/>
    </location>
</feature>
<feature type="compositionally biased region" description="Low complexity" evidence="1">
    <location>
        <begin position="395"/>
        <end position="410"/>
    </location>
</feature>
<evidence type="ECO:0000313" key="3">
    <source>
        <dbReference type="EMBL" id="GAA5807423.1"/>
    </source>
</evidence>
<dbReference type="Proteomes" id="UP001473302">
    <property type="component" value="Unassembled WGS sequence"/>
</dbReference>
<dbReference type="EMBL" id="BAABUK010000002">
    <property type="protein sequence ID" value="GAA5807423.1"/>
    <property type="molecule type" value="Genomic_DNA"/>
</dbReference>
<organism evidence="3 4">
    <name type="scientific">Mucor flavus</name>
    <dbReference type="NCBI Taxonomy" id="439312"/>
    <lineage>
        <taxon>Eukaryota</taxon>
        <taxon>Fungi</taxon>
        <taxon>Fungi incertae sedis</taxon>
        <taxon>Mucoromycota</taxon>
        <taxon>Mucoromycotina</taxon>
        <taxon>Mucoromycetes</taxon>
        <taxon>Mucorales</taxon>
        <taxon>Mucorineae</taxon>
        <taxon>Mucoraceae</taxon>
        <taxon>Mucor</taxon>
    </lineage>
</organism>
<feature type="region of interest" description="Disordered" evidence="1">
    <location>
        <begin position="162"/>
        <end position="195"/>
    </location>
</feature>
<keyword evidence="4" id="KW-1185">Reference proteome</keyword>
<name>A0ABP9YKP0_9FUNG</name>
<comment type="caution">
    <text evidence="3">The sequence shown here is derived from an EMBL/GenBank/DDBJ whole genome shotgun (WGS) entry which is preliminary data.</text>
</comment>
<evidence type="ECO:0000256" key="1">
    <source>
        <dbReference type="SAM" id="MobiDB-lite"/>
    </source>
</evidence>
<feature type="region of interest" description="Disordered" evidence="1">
    <location>
        <begin position="53"/>
        <end position="77"/>
    </location>
</feature>
<feature type="region of interest" description="Disordered" evidence="1">
    <location>
        <begin position="1"/>
        <end position="30"/>
    </location>
</feature>
<sequence length="410" mass="47570">MVKTIKKQTRLSNYFGKSTKKENDSRPAVKVENELQAMTLEMKEVKSVVSKVESEVESEVESKQNSDGDSEEEEEVVVTRKRKRIIRVEESSSSSEEDEPLRQRLTKLKQMEQCDDIHDEELNFLDKSDILQERTRGKKVSRFSEALKKLAGALGNFRGEKGPIDYFINDSDEEEEEDDEEEEEDDEEDDDDDDAFIVDDDMIDGEKSTDLASEMNKVEIPVVTSNKFKIAKNAVIKRVQSYKDSMVTSDVWLTSFKEAVDKYPNWRLKQVYEDSMFQCDACRSNKPAKYKITLCSDEIPSQVTLHVGSECYRKGQMYHRFYHFELHMYNKVKEQVVVVTEMKSKRFDTETMYAHLIETGFTKRLVNEVKDMFNRINQLYNLKSQRTTIAEDTSSSDNSNSSEYSSSEDS</sequence>
<dbReference type="Pfam" id="PF13926">
    <property type="entry name" value="DUF4211"/>
    <property type="match status" value="1"/>
</dbReference>
<gene>
    <name evidence="3" type="ORF">MFLAVUS_000784</name>
</gene>
<feature type="region of interest" description="Disordered" evidence="1">
    <location>
        <begin position="387"/>
        <end position="410"/>
    </location>
</feature>
<evidence type="ECO:0000259" key="2">
    <source>
        <dbReference type="Pfam" id="PF13926"/>
    </source>
</evidence>
<protein>
    <recommendedName>
        <fullName evidence="2">DUF4211 domain-containing protein</fullName>
    </recommendedName>
</protein>
<evidence type="ECO:0000313" key="4">
    <source>
        <dbReference type="Proteomes" id="UP001473302"/>
    </source>
</evidence>
<feature type="domain" description="DUF4211" evidence="2">
    <location>
        <begin position="225"/>
        <end position="294"/>
    </location>
</feature>
<accession>A0ABP9YKP0</accession>
<dbReference type="InterPro" id="IPR025451">
    <property type="entry name" value="DUF4211"/>
</dbReference>